<dbReference type="EMBL" id="JARPUR010000001">
    <property type="protein sequence ID" value="KAK4887829.1"/>
    <property type="molecule type" value="Genomic_DNA"/>
</dbReference>
<evidence type="ECO:0000256" key="2">
    <source>
        <dbReference type="ARBA" id="ARBA00022723"/>
    </source>
</evidence>
<sequence length="222" mass="25157">MSYYEKEQARLLRLLAEYEAEEEDGGELLSSEESDADENVSEQDVQCDMDIEEEVEQSSDVQPEEEPDGHRNPSLFATKCVMGCKLGKLATSSTAGNAVKRDDPPPPAPTDPRLPLSAKQKYTMVASWKGISRAMEPTGVHMFLRLFEEHEELLSLFAKFKELRTRDEQINSLELQEHAGTVMNTLDEGIRTLDNVDAFNDYLHQVGASHRKIPGFKVEYFW</sequence>
<evidence type="ECO:0000313" key="7">
    <source>
        <dbReference type="EMBL" id="KAK4887829.1"/>
    </source>
</evidence>
<dbReference type="GO" id="GO:0020037">
    <property type="term" value="F:heme binding"/>
    <property type="evidence" value="ECO:0007669"/>
    <property type="project" value="InterPro"/>
</dbReference>
<dbReference type="InterPro" id="IPR050532">
    <property type="entry name" value="Globin-like_OT"/>
</dbReference>
<organism evidence="7 8">
    <name type="scientific">Aquatica leii</name>
    <dbReference type="NCBI Taxonomy" id="1421715"/>
    <lineage>
        <taxon>Eukaryota</taxon>
        <taxon>Metazoa</taxon>
        <taxon>Ecdysozoa</taxon>
        <taxon>Arthropoda</taxon>
        <taxon>Hexapoda</taxon>
        <taxon>Insecta</taxon>
        <taxon>Pterygota</taxon>
        <taxon>Neoptera</taxon>
        <taxon>Endopterygota</taxon>
        <taxon>Coleoptera</taxon>
        <taxon>Polyphaga</taxon>
        <taxon>Elateriformia</taxon>
        <taxon>Elateroidea</taxon>
        <taxon>Lampyridae</taxon>
        <taxon>Luciolinae</taxon>
        <taxon>Aquatica</taxon>
    </lineage>
</organism>
<keyword evidence="4" id="KW-0813">Transport</keyword>
<dbReference type="PANTHER" id="PTHR46458:SF5">
    <property type="entry name" value="GLOBIN FAMILY PROFILE DOMAIN-CONTAINING PROTEIN"/>
    <property type="match status" value="1"/>
</dbReference>
<dbReference type="PANTHER" id="PTHR46458">
    <property type="entry name" value="BLR2807 PROTEIN"/>
    <property type="match status" value="1"/>
</dbReference>
<accession>A0AAN7PJ97</accession>
<feature type="region of interest" description="Disordered" evidence="5">
    <location>
        <begin position="20"/>
        <end position="73"/>
    </location>
</feature>
<feature type="domain" description="Globin" evidence="6">
    <location>
        <begin position="115"/>
        <end position="222"/>
    </location>
</feature>
<evidence type="ECO:0000256" key="3">
    <source>
        <dbReference type="ARBA" id="ARBA00023004"/>
    </source>
</evidence>
<dbReference type="GO" id="GO:0019825">
    <property type="term" value="F:oxygen binding"/>
    <property type="evidence" value="ECO:0007669"/>
    <property type="project" value="InterPro"/>
</dbReference>
<protein>
    <recommendedName>
        <fullName evidence="6">Globin domain-containing protein</fullName>
    </recommendedName>
</protein>
<keyword evidence="2" id="KW-0479">Metal-binding</keyword>
<evidence type="ECO:0000313" key="8">
    <source>
        <dbReference type="Proteomes" id="UP001353858"/>
    </source>
</evidence>
<dbReference type="Pfam" id="PF00042">
    <property type="entry name" value="Globin"/>
    <property type="match status" value="1"/>
</dbReference>
<evidence type="ECO:0000259" key="6">
    <source>
        <dbReference type="PROSITE" id="PS01033"/>
    </source>
</evidence>
<proteinExistence type="inferred from homology"/>
<dbReference type="InterPro" id="IPR009050">
    <property type="entry name" value="Globin-like_sf"/>
</dbReference>
<dbReference type="SUPFAM" id="SSF46458">
    <property type="entry name" value="Globin-like"/>
    <property type="match status" value="1"/>
</dbReference>
<dbReference type="InterPro" id="IPR012292">
    <property type="entry name" value="Globin/Proto"/>
</dbReference>
<gene>
    <name evidence="7" type="ORF">RN001_004100</name>
</gene>
<comment type="caution">
    <text evidence="7">The sequence shown here is derived from an EMBL/GenBank/DDBJ whole genome shotgun (WGS) entry which is preliminary data.</text>
</comment>
<evidence type="ECO:0000256" key="5">
    <source>
        <dbReference type="SAM" id="MobiDB-lite"/>
    </source>
</evidence>
<dbReference type="PROSITE" id="PS01033">
    <property type="entry name" value="GLOBIN"/>
    <property type="match status" value="1"/>
</dbReference>
<evidence type="ECO:0000256" key="1">
    <source>
        <dbReference type="ARBA" id="ARBA00022617"/>
    </source>
</evidence>
<keyword evidence="3" id="KW-0408">Iron</keyword>
<keyword evidence="1 4" id="KW-0349">Heme</keyword>
<dbReference type="Proteomes" id="UP001353858">
    <property type="component" value="Unassembled WGS sequence"/>
</dbReference>
<feature type="compositionally biased region" description="Acidic residues" evidence="5">
    <location>
        <begin position="20"/>
        <end position="67"/>
    </location>
</feature>
<dbReference type="InterPro" id="IPR000971">
    <property type="entry name" value="Globin"/>
</dbReference>
<feature type="non-terminal residue" evidence="7">
    <location>
        <position position="222"/>
    </location>
</feature>
<dbReference type="GO" id="GO:0046872">
    <property type="term" value="F:metal ion binding"/>
    <property type="evidence" value="ECO:0007669"/>
    <property type="project" value="UniProtKB-KW"/>
</dbReference>
<reference evidence="8" key="1">
    <citation type="submission" date="2023-01" db="EMBL/GenBank/DDBJ databases">
        <title>Key to firefly adult light organ development and bioluminescence: homeobox transcription factors regulate luciferase expression and transportation to peroxisome.</title>
        <authorList>
            <person name="Fu X."/>
        </authorList>
    </citation>
    <scope>NUCLEOTIDE SEQUENCE [LARGE SCALE GENOMIC DNA]</scope>
</reference>
<keyword evidence="8" id="KW-1185">Reference proteome</keyword>
<name>A0AAN7PJ97_9COLE</name>
<comment type="similarity">
    <text evidence="4">Belongs to the globin family.</text>
</comment>
<dbReference type="Gene3D" id="1.10.490.10">
    <property type="entry name" value="Globins"/>
    <property type="match status" value="1"/>
</dbReference>
<evidence type="ECO:0000256" key="4">
    <source>
        <dbReference type="RuleBase" id="RU000356"/>
    </source>
</evidence>
<dbReference type="AlphaFoldDB" id="A0AAN7PJ97"/>
<dbReference type="GO" id="GO:0005344">
    <property type="term" value="F:oxygen carrier activity"/>
    <property type="evidence" value="ECO:0007669"/>
    <property type="project" value="UniProtKB-KW"/>
</dbReference>
<keyword evidence="4" id="KW-0561">Oxygen transport</keyword>
<feature type="region of interest" description="Disordered" evidence="5">
    <location>
        <begin position="93"/>
        <end position="115"/>
    </location>
</feature>